<dbReference type="CDD" id="cd06261">
    <property type="entry name" value="TM_PBP2"/>
    <property type="match status" value="1"/>
</dbReference>
<evidence type="ECO:0000256" key="2">
    <source>
        <dbReference type="ARBA" id="ARBA00022448"/>
    </source>
</evidence>
<dbReference type="GO" id="GO:0005886">
    <property type="term" value="C:plasma membrane"/>
    <property type="evidence" value="ECO:0007669"/>
    <property type="project" value="UniProtKB-SubCell"/>
</dbReference>
<keyword evidence="5 7" id="KW-1133">Transmembrane helix</keyword>
<dbReference type="RefSeq" id="WP_083048597.1">
    <property type="nucleotide sequence ID" value="NZ_MWQY01000003.1"/>
</dbReference>
<reference evidence="9 10" key="1">
    <citation type="submission" date="2017-03" db="EMBL/GenBank/DDBJ databases">
        <title>Draft Genome sequence of Marispirochaeta sp. strain JC444.</title>
        <authorList>
            <person name="Shivani Y."/>
            <person name="Subhash Y."/>
            <person name="Sasikala C."/>
            <person name="Ramana C."/>
        </authorList>
    </citation>
    <scope>NUCLEOTIDE SEQUENCE [LARGE SCALE GENOMIC DNA]</scope>
    <source>
        <strain evidence="9 10">JC444</strain>
    </source>
</reference>
<sequence length="279" mass="31400">MDYKKYNAVRKILFLLLVIICILWAVFPIIWILFTAFRPSADFYAGNVTIFPQNWSLENFQDVINRGNFIQYMKNSMIVGVTVTLFSIVFSTMSAYAITRLKFPGRIFIARSIIASYLIPAAILFIPLFFLITRAGIQNTLYALIVSYLSATIPFCTWMLYGYFSTIPQSLDEAAVLDGCTKPQILTKIFVPLSLPGIAVVALYSFTLCWNEFLYALVFVTSSKSMTIPAGIVQWIVEDDFAWGRLMAAATLSVIPTFFLYFIAQKSFKSGLVAGAVKQ</sequence>
<keyword evidence="6 7" id="KW-0472">Membrane</keyword>
<feature type="transmembrane region" description="Helical" evidence="7">
    <location>
        <begin position="142"/>
        <end position="164"/>
    </location>
</feature>
<dbReference type="Gene3D" id="1.10.3720.10">
    <property type="entry name" value="MetI-like"/>
    <property type="match status" value="1"/>
</dbReference>
<dbReference type="InterPro" id="IPR000515">
    <property type="entry name" value="MetI-like"/>
</dbReference>
<evidence type="ECO:0000256" key="6">
    <source>
        <dbReference type="ARBA" id="ARBA00023136"/>
    </source>
</evidence>
<dbReference type="PANTHER" id="PTHR32243">
    <property type="entry name" value="MALTOSE TRANSPORT SYSTEM PERMEASE-RELATED"/>
    <property type="match status" value="1"/>
</dbReference>
<dbReference type="InterPro" id="IPR050901">
    <property type="entry name" value="BP-dep_ABC_trans_perm"/>
</dbReference>
<dbReference type="OrthoDB" id="9794684at2"/>
<keyword evidence="10" id="KW-1185">Reference proteome</keyword>
<comment type="subcellular location">
    <subcellularLocation>
        <location evidence="1 7">Cell membrane</location>
        <topology evidence="1 7">Multi-pass membrane protein</topology>
    </subcellularLocation>
</comment>
<evidence type="ECO:0000256" key="4">
    <source>
        <dbReference type="ARBA" id="ARBA00022692"/>
    </source>
</evidence>
<feature type="domain" description="ABC transmembrane type-1" evidence="8">
    <location>
        <begin position="73"/>
        <end position="264"/>
    </location>
</feature>
<comment type="caution">
    <text evidence="9">The sequence shown here is derived from an EMBL/GenBank/DDBJ whole genome shotgun (WGS) entry which is preliminary data.</text>
</comment>
<dbReference type="PANTHER" id="PTHR32243:SF18">
    <property type="entry name" value="INNER MEMBRANE ABC TRANSPORTER PERMEASE PROTEIN YCJP"/>
    <property type="match status" value="1"/>
</dbReference>
<proteinExistence type="inferred from homology"/>
<dbReference type="PROSITE" id="PS50928">
    <property type="entry name" value="ABC_TM1"/>
    <property type="match status" value="1"/>
</dbReference>
<keyword evidence="4 7" id="KW-0812">Transmembrane</keyword>
<evidence type="ECO:0000256" key="3">
    <source>
        <dbReference type="ARBA" id="ARBA00022475"/>
    </source>
</evidence>
<dbReference type="GO" id="GO:0055085">
    <property type="term" value="P:transmembrane transport"/>
    <property type="evidence" value="ECO:0007669"/>
    <property type="project" value="InterPro"/>
</dbReference>
<evidence type="ECO:0000313" key="10">
    <source>
        <dbReference type="Proteomes" id="UP000192343"/>
    </source>
</evidence>
<protein>
    <recommendedName>
        <fullName evidence="8">ABC transmembrane type-1 domain-containing protein</fullName>
    </recommendedName>
</protein>
<dbReference type="STRING" id="1963862.B4O97_04100"/>
<evidence type="ECO:0000313" key="9">
    <source>
        <dbReference type="EMBL" id="ORC37381.1"/>
    </source>
</evidence>
<dbReference type="AlphaFoldDB" id="A0A1Y1S1M7"/>
<feature type="transmembrane region" description="Helical" evidence="7">
    <location>
        <begin position="77"/>
        <end position="96"/>
    </location>
</feature>
<comment type="similarity">
    <text evidence="7">Belongs to the binding-protein-dependent transport system permease family.</text>
</comment>
<keyword evidence="2 7" id="KW-0813">Transport</keyword>
<name>A0A1Y1S1M7_9SPIO</name>
<dbReference type="Proteomes" id="UP000192343">
    <property type="component" value="Unassembled WGS sequence"/>
</dbReference>
<organism evidence="9 10">
    <name type="scientific">Marispirochaeta aestuarii</name>
    <dbReference type="NCBI Taxonomy" id="1963862"/>
    <lineage>
        <taxon>Bacteria</taxon>
        <taxon>Pseudomonadati</taxon>
        <taxon>Spirochaetota</taxon>
        <taxon>Spirochaetia</taxon>
        <taxon>Spirochaetales</taxon>
        <taxon>Spirochaetaceae</taxon>
        <taxon>Marispirochaeta</taxon>
    </lineage>
</organism>
<feature type="transmembrane region" description="Helical" evidence="7">
    <location>
        <begin position="185"/>
        <end position="207"/>
    </location>
</feature>
<feature type="transmembrane region" description="Helical" evidence="7">
    <location>
        <begin position="246"/>
        <end position="264"/>
    </location>
</feature>
<dbReference type="SUPFAM" id="SSF161098">
    <property type="entry name" value="MetI-like"/>
    <property type="match status" value="1"/>
</dbReference>
<evidence type="ECO:0000256" key="7">
    <source>
        <dbReference type="RuleBase" id="RU363032"/>
    </source>
</evidence>
<feature type="transmembrane region" description="Helical" evidence="7">
    <location>
        <begin position="108"/>
        <end position="130"/>
    </location>
</feature>
<keyword evidence="3" id="KW-1003">Cell membrane</keyword>
<dbReference type="InterPro" id="IPR035906">
    <property type="entry name" value="MetI-like_sf"/>
</dbReference>
<dbReference type="Pfam" id="PF00528">
    <property type="entry name" value="BPD_transp_1"/>
    <property type="match status" value="1"/>
</dbReference>
<evidence type="ECO:0000259" key="8">
    <source>
        <dbReference type="PROSITE" id="PS50928"/>
    </source>
</evidence>
<feature type="transmembrane region" description="Helical" evidence="7">
    <location>
        <begin position="12"/>
        <end position="34"/>
    </location>
</feature>
<evidence type="ECO:0000256" key="5">
    <source>
        <dbReference type="ARBA" id="ARBA00022989"/>
    </source>
</evidence>
<dbReference type="EMBL" id="MWQY01000003">
    <property type="protein sequence ID" value="ORC37381.1"/>
    <property type="molecule type" value="Genomic_DNA"/>
</dbReference>
<accession>A0A1Y1S1M7</accession>
<evidence type="ECO:0000256" key="1">
    <source>
        <dbReference type="ARBA" id="ARBA00004651"/>
    </source>
</evidence>
<gene>
    <name evidence="9" type="ORF">B4O97_04100</name>
</gene>